<comment type="subunit">
    <text evidence="3">Interacts with GyrB.</text>
</comment>
<feature type="binding site" evidence="3">
    <location>
        <position position="14"/>
    </location>
    <ligand>
        <name>Zn(2+)</name>
        <dbReference type="ChEBI" id="CHEBI:29105"/>
    </ligand>
</feature>
<dbReference type="InterPro" id="IPR005584">
    <property type="entry name" value="DNA_gyrase_inhibitor_YacG"/>
</dbReference>
<evidence type="ECO:0000313" key="4">
    <source>
        <dbReference type="EMBL" id="MBT2988346.1"/>
    </source>
</evidence>
<proteinExistence type="inferred from homology"/>
<comment type="caution">
    <text evidence="4">The sequence shown here is derived from an EMBL/GenBank/DDBJ whole genome shotgun (WGS) entry which is preliminary data.</text>
</comment>
<accession>A0A944M5F4</accession>
<evidence type="ECO:0000256" key="1">
    <source>
        <dbReference type="ARBA" id="ARBA00022723"/>
    </source>
</evidence>
<evidence type="ECO:0000256" key="3">
    <source>
        <dbReference type="HAMAP-Rule" id="MF_00649"/>
    </source>
</evidence>
<organism evidence="4 5">
    <name type="scientific">Candidatus Thiodiazotropha taylori</name>
    <dbReference type="NCBI Taxonomy" id="2792791"/>
    <lineage>
        <taxon>Bacteria</taxon>
        <taxon>Pseudomonadati</taxon>
        <taxon>Pseudomonadota</taxon>
        <taxon>Gammaproteobacteria</taxon>
        <taxon>Chromatiales</taxon>
        <taxon>Sedimenticolaceae</taxon>
        <taxon>Candidatus Thiodiazotropha</taxon>
    </lineage>
</organism>
<evidence type="ECO:0000256" key="2">
    <source>
        <dbReference type="ARBA" id="ARBA00022833"/>
    </source>
</evidence>
<dbReference type="Gene3D" id="3.30.50.10">
    <property type="entry name" value="Erythroid Transcription Factor GATA-1, subunit A"/>
    <property type="match status" value="1"/>
</dbReference>
<feature type="binding site" evidence="3">
    <location>
        <position position="11"/>
    </location>
    <ligand>
        <name>Zn(2+)</name>
        <dbReference type="ChEBI" id="CHEBI:29105"/>
    </ligand>
</feature>
<gene>
    <name evidence="3" type="primary">yacG</name>
    <name evidence="4" type="ORF">KME65_05235</name>
</gene>
<evidence type="ECO:0000313" key="5">
    <source>
        <dbReference type="Proteomes" id="UP000770889"/>
    </source>
</evidence>
<dbReference type="PANTHER" id="PTHR36150:SF1">
    <property type="entry name" value="DNA GYRASE INHIBITOR YACG"/>
    <property type="match status" value="1"/>
</dbReference>
<dbReference type="InterPro" id="IPR013088">
    <property type="entry name" value="Znf_NHR/GATA"/>
</dbReference>
<dbReference type="PANTHER" id="PTHR36150">
    <property type="entry name" value="DNA GYRASE INHIBITOR YACG"/>
    <property type="match status" value="1"/>
</dbReference>
<comment type="function">
    <text evidence="3">Inhibits all the catalytic activities of DNA gyrase by preventing its interaction with DNA. Acts by binding directly to the C-terminal domain of GyrB, which probably disrupts DNA binding by the gyrase.</text>
</comment>
<dbReference type="GO" id="GO:0008270">
    <property type="term" value="F:zinc ion binding"/>
    <property type="evidence" value="ECO:0007669"/>
    <property type="project" value="UniProtKB-UniRule"/>
</dbReference>
<comment type="similarity">
    <text evidence="3">Belongs to the DNA gyrase inhibitor YacG family.</text>
</comment>
<name>A0A944M5F4_9GAMM</name>
<feature type="binding site" evidence="3">
    <location>
        <position position="34"/>
    </location>
    <ligand>
        <name>Zn(2+)</name>
        <dbReference type="ChEBI" id="CHEBI:29105"/>
    </ligand>
</feature>
<protein>
    <recommendedName>
        <fullName evidence="3">DNA gyrase inhibitor YacG</fullName>
    </recommendedName>
</protein>
<dbReference type="SUPFAM" id="SSF57716">
    <property type="entry name" value="Glucocorticoid receptor-like (DNA-binding domain)"/>
    <property type="match status" value="1"/>
</dbReference>
<dbReference type="Proteomes" id="UP000770889">
    <property type="component" value="Unassembled WGS sequence"/>
</dbReference>
<dbReference type="GO" id="GO:0008657">
    <property type="term" value="F:DNA topoisomerase type II (double strand cut, ATP-hydrolyzing) inhibitor activity"/>
    <property type="evidence" value="ECO:0007669"/>
    <property type="project" value="UniProtKB-UniRule"/>
</dbReference>
<dbReference type="GO" id="GO:0006355">
    <property type="term" value="P:regulation of DNA-templated transcription"/>
    <property type="evidence" value="ECO:0007669"/>
    <property type="project" value="InterPro"/>
</dbReference>
<feature type="binding site" evidence="3">
    <location>
        <position position="30"/>
    </location>
    <ligand>
        <name>Zn(2+)</name>
        <dbReference type="ChEBI" id="CHEBI:29105"/>
    </ligand>
</feature>
<reference evidence="4 5" key="1">
    <citation type="submission" date="2021-05" db="EMBL/GenBank/DDBJ databases">
        <title>Genetic and Functional Diversity in Clade A Lucinid endosymbionts from the Bahamas.</title>
        <authorList>
            <person name="Giani N.M."/>
            <person name="Engel A.S."/>
            <person name="Campbell B.J."/>
        </authorList>
    </citation>
    <scope>NUCLEOTIDE SEQUENCE [LARGE SCALE GENOMIC DNA]</scope>
    <source>
        <strain evidence="4">LUC16012Gg_MoonRockCtena</strain>
    </source>
</reference>
<dbReference type="EMBL" id="JAHHGM010000004">
    <property type="protein sequence ID" value="MBT2988346.1"/>
    <property type="molecule type" value="Genomic_DNA"/>
</dbReference>
<dbReference type="AlphaFoldDB" id="A0A944M5F4"/>
<keyword evidence="2 3" id="KW-0862">Zinc</keyword>
<comment type="cofactor">
    <cofactor evidence="3">
        <name>Zn(2+)</name>
        <dbReference type="ChEBI" id="CHEBI:29105"/>
    </cofactor>
    <text evidence="3">Binds 1 zinc ion.</text>
</comment>
<keyword evidence="1 3" id="KW-0479">Metal-binding</keyword>
<sequence>MAGKEERTLPCPTCGKPVTWSADAVWRPFCSERCRLIDLGDWLDENHRISEPRDGHSEDESNG</sequence>
<dbReference type="HAMAP" id="MF_00649">
    <property type="entry name" value="DNA_gyrase_inhibitor_YacG"/>
    <property type="match status" value="1"/>
</dbReference>
<dbReference type="Pfam" id="PF03884">
    <property type="entry name" value="YacG"/>
    <property type="match status" value="1"/>
</dbReference>